<dbReference type="Proteomes" id="UP001204615">
    <property type="component" value="Unassembled WGS sequence"/>
</dbReference>
<evidence type="ECO:0000313" key="3">
    <source>
        <dbReference type="Proteomes" id="UP001204615"/>
    </source>
</evidence>
<keyword evidence="3" id="KW-1185">Reference proteome</keyword>
<evidence type="ECO:0000256" key="1">
    <source>
        <dbReference type="SAM" id="SignalP"/>
    </source>
</evidence>
<accession>A0ABT1FFC0</accession>
<evidence type="ECO:0000313" key="2">
    <source>
        <dbReference type="EMBL" id="MCP1376088.1"/>
    </source>
</evidence>
<gene>
    <name evidence="2" type="ORF">NC595_18725</name>
</gene>
<feature type="chain" id="PRO_5047175233" evidence="1">
    <location>
        <begin position="26"/>
        <end position="440"/>
    </location>
</feature>
<feature type="signal peptide" evidence="1">
    <location>
        <begin position="1"/>
        <end position="25"/>
    </location>
</feature>
<protein>
    <submittedName>
        <fullName evidence="2">Uncharacterized protein</fullName>
    </submittedName>
</protein>
<name>A0ABT1FFC0_9GAMM</name>
<dbReference type="RefSeq" id="WP_253568900.1">
    <property type="nucleotide sequence ID" value="NZ_JAMZEK010000004.1"/>
</dbReference>
<reference evidence="2 3" key="1">
    <citation type="submission" date="2022-06" db="EMBL/GenBank/DDBJ databases">
        <title>Dyella sp. Sa strain:Sa Genome sequencing.</title>
        <authorList>
            <person name="Park S."/>
        </authorList>
    </citation>
    <scope>NUCLEOTIDE SEQUENCE [LARGE SCALE GENOMIC DNA]</scope>
    <source>
        <strain evidence="2 3">Sa</strain>
    </source>
</reference>
<sequence>MASGFASRRFRQALALGLATSTLFAAEPTFGTIDPAAAAHVLGEAKTICTRDAGAFWGHSLCGPMLLVDPVDRSVVANRTDGHGVLKPSGELFTGTLPASVILANTSIGWSGMRWSEILWPVPVDADQRHVMLAHEMFHRIQPALKMMLVEGDNRHLDTLEGRYLIQLEWRALATALRAPTIAARRQAIADALLFRRERYRLFPGAAASENDLESNEGIAEYTGTRLGLVTPQARIRYALHDLTAFVNAPSFVRSFAYATGPAYGLLLDHADPGWHHRFVPGQRLDQLLGHALHLPPPAFATLEARESIYDDGTLRASEVKRDKVRRAHLAELKAKLVDGPVLVLPLDHSSFQFNPQTLVPLDDLGTVYPTLRLDDDWGVLEVDGDARVDQRAKIATVSAAGVDASDRRGHGWTLTLKPGWVVVPGTRKGDLAVKRDGNP</sequence>
<keyword evidence="1" id="KW-0732">Signal</keyword>
<proteinExistence type="predicted"/>
<dbReference type="EMBL" id="JAMZEK010000004">
    <property type="protein sequence ID" value="MCP1376088.1"/>
    <property type="molecule type" value="Genomic_DNA"/>
</dbReference>
<organism evidence="2 3">
    <name type="scientific">Dyella lutea</name>
    <dbReference type="NCBI Taxonomy" id="2950441"/>
    <lineage>
        <taxon>Bacteria</taxon>
        <taxon>Pseudomonadati</taxon>
        <taxon>Pseudomonadota</taxon>
        <taxon>Gammaproteobacteria</taxon>
        <taxon>Lysobacterales</taxon>
        <taxon>Rhodanobacteraceae</taxon>
        <taxon>Dyella</taxon>
    </lineage>
</organism>
<comment type="caution">
    <text evidence="2">The sequence shown here is derived from an EMBL/GenBank/DDBJ whole genome shotgun (WGS) entry which is preliminary data.</text>
</comment>